<name>A0A1H8T204_9GAMM</name>
<evidence type="ECO:0000256" key="6">
    <source>
        <dbReference type="SAM" id="Phobius"/>
    </source>
</evidence>
<reference evidence="9 10" key="1">
    <citation type="submission" date="2016-10" db="EMBL/GenBank/DDBJ databases">
        <authorList>
            <person name="de Groot N.N."/>
        </authorList>
    </citation>
    <scope>NUCLEOTIDE SEQUENCE [LARGE SCALE GENOMIC DNA]</scope>
    <source>
        <strain evidence="9 10">CGMCC 1.6291</strain>
    </source>
</reference>
<evidence type="ECO:0000256" key="1">
    <source>
        <dbReference type="ARBA" id="ARBA00004141"/>
    </source>
</evidence>
<dbReference type="InterPro" id="IPR050638">
    <property type="entry name" value="AA-Vitamin_Transporters"/>
</dbReference>
<protein>
    <submittedName>
        <fullName evidence="9">EamA-like transporter family protein</fullName>
    </submittedName>
</protein>
<keyword evidence="7" id="KW-0732">Signal</keyword>
<evidence type="ECO:0000313" key="10">
    <source>
        <dbReference type="Proteomes" id="UP000199657"/>
    </source>
</evidence>
<dbReference type="PANTHER" id="PTHR32322:SF2">
    <property type="entry name" value="EAMA DOMAIN-CONTAINING PROTEIN"/>
    <property type="match status" value="1"/>
</dbReference>
<accession>A0A1H8T204</accession>
<dbReference type="OrthoDB" id="9812547at2"/>
<evidence type="ECO:0000256" key="4">
    <source>
        <dbReference type="ARBA" id="ARBA00022989"/>
    </source>
</evidence>
<evidence type="ECO:0000256" key="5">
    <source>
        <dbReference type="ARBA" id="ARBA00023136"/>
    </source>
</evidence>
<feature type="chain" id="PRO_5011446073" evidence="7">
    <location>
        <begin position="26"/>
        <end position="306"/>
    </location>
</feature>
<dbReference type="EMBL" id="FOEG01000003">
    <property type="protein sequence ID" value="SEO84553.1"/>
    <property type="molecule type" value="Genomic_DNA"/>
</dbReference>
<evidence type="ECO:0000256" key="3">
    <source>
        <dbReference type="ARBA" id="ARBA00022692"/>
    </source>
</evidence>
<feature type="transmembrane region" description="Helical" evidence="6">
    <location>
        <begin position="185"/>
        <end position="203"/>
    </location>
</feature>
<feature type="transmembrane region" description="Helical" evidence="6">
    <location>
        <begin position="215"/>
        <end position="237"/>
    </location>
</feature>
<dbReference type="InterPro" id="IPR000620">
    <property type="entry name" value="EamA_dom"/>
</dbReference>
<feature type="domain" description="EamA" evidence="8">
    <location>
        <begin position="13"/>
        <end position="141"/>
    </location>
</feature>
<organism evidence="9 10">
    <name type="scientific">Aquisalimonas asiatica</name>
    <dbReference type="NCBI Taxonomy" id="406100"/>
    <lineage>
        <taxon>Bacteria</taxon>
        <taxon>Pseudomonadati</taxon>
        <taxon>Pseudomonadota</taxon>
        <taxon>Gammaproteobacteria</taxon>
        <taxon>Chromatiales</taxon>
        <taxon>Ectothiorhodospiraceae</taxon>
        <taxon>Aquisalimonas</taxon>
    </lineage>
</organism>
<evidence type="ECO:0000256" key="7">
    <source>
        <dbReference type="SAM" id="SignalP"/>
    </source>
</evidence>
<comment type="similarity">
    <text evidence="2">Belongs to the EamA transporter family.</text>
</comment>
<dbReference type="PROSITE" id="PS51257">
    <property type="entry name" value="PROKAR_LIPOPROTEIN"/>
    <property type="match status" value="1"/>
</dbReference>
<keyword evidence="5 6" id="KW-0472">Membrane</keyword>
<feature type="transmembrane region" description="Helical" evidence="6">
    <location>
        <begin position="41"/>
        <end position="60"/>
    </location>
</feature>
<keyword evidence="10" id="KW-1185">Reference proteome</keyword>
<dbReference type="AlphaFoldDB" id="A0A1H8T204"/>
<dbReference type="PANTHER" id="PTHR32322">
    <property type="entry name" value="INNER MEMBRANE TRANSPORTER"/>
    <property type="match status" value="1"/>
</dbReference>
<feature type="domain" description="EamA" evidence="8">
    <location>
        <begin position="154"/>
        <end position="289"/>
    </location>
</feature>
<evidence type="ECO:0000259" key="8">
    <source>
        <dbReference type="Pfam" id="PF00892"/>
    </source>
</evidence>
<feature type="signal peptide" evidence="7">
    <location>
        <begin position="1"/>
        <end position="25"/>
    </location>
</feature>
<dbReference type="SUPFAM" id="SSF103481">
    <property type="entry name" value="Multidrug resistance efflux transporter EmrE"/>
    <property type="match status" value="2"/>
</dbReference>
<feature type="transmembrane region" description="Helical" evidence="6">
    <location>
        <begin position="249"/>
        <end position="266"/>
    </location>
</feature>
<comment type="subcellular location">
    <subcellularLocation>
        <location evidence="1">Membrane</location>
        <topology evidence="1">Multi-pass membrane protein</topology>
    </subcellularLocation>
</comment>
<keyword evidence="3 6" id="KW-0812">Transmembrane</keyword>
<dbReference type="Pfam" id="PF00892">
    <property type="entry name" value="EamA"/>
    <property type="match status" value="2"/>
</dbReference>
<dbReference type="GO" id="GO:0016020">
    <property type="term" value="C:membrane"/>
    <property type="evidence" value="ECO:0007669"/>
    <property type="project" value="UniProtKB-SubCell"/>
</dbReference>
<feature type="transmembrane region" description="Helical" evidence="6">
    <location>
        <begin position="154"/>
        <end position="173"/>
    </location>
</feature>
<keyword evidence="4 6" id="KW-1133">Transmembrane helix</keyword>
<dbReference type="InterPro" id="IPR037185">
    <property type="entry name" value="EmrE-like"/>
</dbReference>
<feature type="transmembrane region" description="Helical" evidence="6">
    <location>
        <begin position="93"/>
        <end position="117"/>
    </location>
</feature>
<proteinExistence type="inferred from homology"/>
<feature type="transmembrane region" description="Helical" evidence="6">
    <location>
        <begin position="67"/>
        <end position="87"/>
    </location>
</feature>
<dbReference type="RefSeq" id="WP_091642800.1">
    <property type="nucleotide sequence ID" value="NZ_FOEG01000003.1"/>
</dbReference>
<gene>
    <name evidence="9" type="ORF">SAMN04488052_103339</name>
</gene>
<dbReference type="Proteomes" id="UP000199657">
    <property type="component" value="Unassembled WGS sequence"/>
</dbReference>
<feature type="transmembrane region" description="Helical" evidence="6">
    <location>
        <begin position="124"/>
        <end position="142"/>
    </location>
</feature>
<evidence type="ECO:0000256" key="2">
    <source>
        <dbReference type="ARBA" id="ARBA00007362"/>
    </source>
</evidence>
<sequence length="306" mass="32018">MTLPPRLRRLVTLAFVVLASASCFAALKAGLEYAPPLRLVALRLFIGGTTLLALLPVLGIRLLPHRGLWLWIVLLGVAVTAFAYGSMAISLGYTGAGIASVLGNSQPLLAVALGVWLFNEKLTLARLIALLMGIAGVILVAYPVTSALQVEGGLGPLLALASSAGLVAASVVVKHIGSGVSRLVLAAWPLVLGSIPLFLLSLALEPVNATDWSPYFVGVLVFLAIPGTALLTLGWYSLLRHEDLGRLSLYFYAVPAVGLVLSWFLYAEPITGQEFGGVALILGSLVAVSVEEWRAEGSPRTSSTGS</sequence>
<dbReference type="STRING" id="406100.SAMN04488052_103339"/>
<evidence type="ECO:0000313" key="9">
    <source>
        <dbReference type="EMBL" id="SEO84553.1"/>
    </source>
</evidence>